<evidence type="ECO:0000256" key="2">
    <source>
        <dbReference type="SAM" id="Phobius"/>
    </source>
</evidence>
<gene>
    <name evidence="3" type="ORF">RZ57_00455</name>
</gene>
<evidence type="ECO:0000256" key="1">
    <source>
        <dbReference type="SAM" id="MobiDB-lite"/>
    </source>
</evidence>
<feature type="region of interest" description="Disordered" evidence="1">
    <location>
        <begin position="63"/>
        <end position="94"/>
    </location>
</feature>
<evidence type="ECO:0008006" key="5">
    <source>
        <dbReference type="Google" id="ProtNLM"/>
    </source>
</evidence>
<protein>
    <recommendedName>
        <fullName evidence="5">DUF2681 domain-containing protein</fullName>
    </recommendedName>
</protein>
<accession>A0AAC8UB67</accession>
<keyword evidence="2" id="KW-0812">Transmembrane</keyword>
<keyword evidence="2" id="KW-1133">Transmembrane helix</keyword>
<evidence type="ECO:0000313" key="4">
    <source>
        <dbReference type="Proteomes" id="UP000060132"/>
    </source>
</evidence>
<sequence length="94" mass="10889">MINLSMLGGFAIAVLILVGYVYWRVQKARRRERALADALEKMTQQNEQLKTEKAVAEKQVKNYKVKQRNEENANSLNRDSIIDGLRENNDLRPD</sequence>
<keyword evidence="2" id="KW-0472">Membrane</keyword>
<evidence type="ECO:0000313" key="3">
    <source>
        <dbReference type="EMBL" id="AKO31726.1"/>
    </source>
</evidence>
<feature type="transmembrane region" description="Helical" evidence="2">
    <location>
        <begin position="6"/>
        <end position="23"/>
    </location>
</feature>
<dbReference type="OMA" id="LERMHND"/>
<organism evidence="3 4">
    <name type="scientific">Haemophilus ducreyi</name>
    <dbReference type="NCBI Taxonomy" id="730"/>
    <lineage>
        <taxon>Bacteria</taxon>
        <taxon>Pseudomonadati</taxon>
        <taxon>Pseudomonadota</taxon>
        <taxon>Gammaproteobacteria</taxon>
        <taxon>Pasteurellales</taxon>
        <taxon>Pasteurellaceae</taxon>
        <taxon>Haemophilus</taxon>
    </lineage>
</organism>
<feature type="compositionally biased region" description="Basic and acidic residues" evidence="1">
    <location>
        <begin position="80"/>
        <end position="94"/>
    </location>
</feature>
<dbReference type="Pfam" id="PF10883">
    <property type="entry name" value="DUF2681"/>
    <property type="match status" value="1"/>
</dbReference>
<dbReference type="EMBL" id="CP011219">
    <property type="protein sequence ID" value="AKO31726.1"/>
    <property type="molecule type" value="Genomic_DNA"/>
</dbReference>
<proteinExistence type="predicted"/>
<dbReference type="InterPro" id="IPR020274">
    <property type="entry name" value="Uncharacterised_HI1496"/>
</dbReference>
<dbReference type="Proteomes" id="UP000060132">
    <property type="component" value="Chromosome"/>
</dbReference>
<name>A0AAC8UB67_HAEDC</name>
<dbReference type="RefSeq" id="WP_010944172.1">
    <property type="nucleotide sequence ID" value="NZ_CP011218.1"/>
</dbReference>
<reference evidence="3 4" key="1">
    <citation type="journal article" date="2015" name="PLoS Negl. Trop. Dis.">
        <title>Haemophilus ducreyi Cutaneous Ulcer Strains Are Nearly Identical to Class I Genital Ulcer Strains.</title>
        <authorList>
            <person name="Gangaiah D."/>
            <person name="Webb K.M."/>
            <person name="Humphreys T.L."/>
            <person name="Fortney K.R."/>
            <person name="Toh E."/>
            <person name="Tai A."/>
            <person name="Katz S.S."/>
            <person name="Pillay A."/>
            <person name="Chen C.Y."/>
            <person name="Roberts S.A."/>
            <person name="Munson R.S.Jr."/>
            <person name="Spinola S.M."/>
        </authorList>
    </citation>
    <scope>NUCLEOTIDE SEQUENCE [LARGE SCALE GENOMIC DNA]</scope>
    <source>
        <strain evidence="4">CLU2</strain>
    </source>
</reference>
<dbReference type="AlphaFoldDB" id="A0AAC8UB67"/>